<organism evidence="2 3">
    <name type="scientific">Nelumbo nucifera</name>
    <name type="common">Sacred lotus</name>
    <dbReference type="NCBI Taxonomy" id="4432"/>
    <lineage>
        <taxon>Eukaryota</taxon>
        <taxon>Viridiplantae</taxon>
        <taxon>Streptophyta</taxon>
        <taxon>Embryophyta</taxon>
        <taxon>Tracheophyta</taxon>
        <taxon>Spermatophyta</taxon>
        <taxon>Magnoliopsida</taxon>
        <taxon>Proteales</taxon>
        <taxon>Nelumbonaceae</taxon>
        <taxon>Nelumbo</taxon>
    </lineage>
</organism>
<proteinExistence type="predicted"/>
<gene>
    <name evidence="2" type="ORF">HUJ06_009925</name>
</gene>
<accession>A0A822YFX6</accession>
<feature type="compositionally biased region" description="Basic and acidic residues" evidence="1">
    <location>
        <begin position="109"/>
        <end position="126"/>
    </location>
</feature>
<name>A0A822YFX6_NELNU</name>
<feature type="compositionally biased region" description="Polar residues" evidence="1">
    <location>
        <begin position="78"/>
        <end position="90"/>
    </location>
</feature>
<evidence type="ECO:0000256" key="1">
    <source>
        <dbReference type="SAM" id="MobiDB-lite"/>
    </source>
</evidence>
<dbReference type="Proteomes" id="UP000607653">
    <property type="component" value="Unassembled WGS sequence"/>
</dbReference>
<dbReference type="AlphaFoldDB" id="A0A822YFX6"/>
<sequence length="126" mass="14122">MVYPQALNHHQQLNVVYFGLVKKLLMEGMISGVLLRTNFLRVCSAYFSPSEKFSSTPAALVSLLTFRVDADVAHQLKPANSYSNTNSGEQRINLGPQPSIDRGSHGLMQHKDSFRNEREQTDGSRK</sequence>
<keyword evidence="3" id="KW-1185">Reference proteome</keyword>
<dbReference type="EMBL" id="DUZY01000003">
    <property type="protein sequence ID" value="DAD31073.1"/>
    <property type="molecule type" value="Genomic_DNA"/>
</dbReference>
<evidence type="ECO:0000313" key="3">
    <source>
        <dbReference type="Proteomes" id="UP000607653"/>
    </source>
</evidence>
<evidence type="ECO:0000313" key="2">
    <source>
        <dbReference type="EMBL" id="DAD31073.1"/>
    </source>
</evidence>
<protein>
    <submittedName>
        <fullName evidence="2">Uncharacterized protein</fullName>
    </submittedName>
</protein>
<reference evidence="2 3" key="1">
    <citation type="journal article" date="2020" name="Mol. Biol. Evol.">
        <title>Distinct Expression and Methylation Patterns for Genes with Different Fates following a Single Whole-Genome Duplication in Flowering Plants.</title>
        <authorList>
            <person name="Shi T."/>
            <person name="Rahmani R.S."/>
            <person name="Gugger P.F."/>
            <person name="Wang M."/>
            <person name="Li H."/>
            <person name="Zhang Y."/>
            <person name="Li Z."/>
            <person name="Wang Q."/>
            <person name="Van de Peer Y."/>
            <person name="Marchal K."/>
            <person name="Chen J."/>
        </authorList>
    </citation>
    <scope>NUCLEOTIDE SEQUENCE [LARGE SCALE GENOMIC DNA]</scope>
    <source>
        <tissue evidence="2">Leaf</tissue>
    </source>
</reference>
<comment type="caution">
    <text evidence="2">The sequence shown here is derived from an EMBL/GenBank/DDBJ whole genome shotgun (WGS) entry which is preliminary data.</text>
</comment>
<feature type="region of interest" description="Disordered" evidence="1">
    <location>
        <begin position="78"/>
        <end position="126"/>
    </location>
</feature>